<organism evidence="2 3">
    <name type="scientific">Bursaphelenchus okinawaensis</name>
    <dbReference type="NCBI Taxonomy" id="465554"/>
    <lineage>
        <taxon>Eukaryota</taxon>
        <taxon>Metazoa</taxon>
        <taxon>Ecdysozoa</taxon>
        <taxon>Nematoda</taxon>
        <taxon>Chromadorea</taxon>
        <taxon>Rhabditida</taxon>
        <taxon>Tylenchina</taxon>
        <taxon>Tylenchomorpha</taxon>
        <taxon>Aphelenchoidea</taxon>
        <taxon>Aphelenchoididae</taxon>
        <taxon>Bursaphelenchus</taxon>
    </lineage>
</organism>
<gene>
    <name evidence="2" type="ORF">BOKJ2_LOCUS13446</name>
</gene>
<protein>
    <submittedName>
        <fullName evidence="2">Uncharacterized protein</fullName>
    </submittedName>
</protein>
<dbReference type="EMBL" id="CAJFDH010000006">
    <property type="protein sequence ID" value="CAD5229387.1"/>
    <property type="molecule type" value="Genomic_DNA"/>
</dbReference>
<proteinExistence type="predicted"/>
<sequence>MAEIEQIENTDLEQCRQIIQMVLSSVYVNDLDRECEQLKHQMNEELRAENKKIRELETMIESLKLEVSEMTFDKTKVVTRDEMKHFEEMRLRIYRLKLQTLRMDMFIGRLQDGDKNNSGSLYGVDEMICGYRRIITFLEACIDQIEDFGCRSIDSDSGFISNEKLFELSLLFRKTVTELKLEVQAFEGLDRD</sequence>
<dbReference type="Proteomes" id="UP000783686">
    <property type="component" value="Unassembled WGS sequence"/>
</dbReference>
<evidence type="ECO:0000256" key="1">
    <source>
        <dbReference type="SAM" id="Coils"/>
    </source>
</evidence>
<evidence type="ECO:0000313" key="3">
    <source>
        <dbReference type="Proteomes" id="UP000614601"/>
    </source>
</evidence>
<evidence type="ECO:0000313" key="2">
    <source>
        <dbReference type="EMBL" id="CAD5229387.1"/>
    </source>
</evidence>
<keyword evidence="1" id="KW-0175">Coiled coil</keyword>
<dbReference type="EMBL" id="CAJFCW020000006">
    <property type="protein sequence ID" value="CAG9126554.1"/>
    <property type="molecule type" value="Genomic_DNA"/>
</dbReference>
<comment type="caution">
    <text evidence="2">The sequence shown here is derived from an EMBL/GenBank/DDBJ whole genome shotgun (WGS) entry which is preliminary data.</text>
</comment>
<reference evidence="2" key="1">
    <citation type="submission" date="2020-09" db="EMBL/GenBank/DDBJ databases">
        <authorList>
            <person name="Kikuchi T."/>
        </authorList>
    </citation>
    <scope>NUCLEOTIDE SEQUENCE</scope>
    <source>
        <strain evidence="2">SH1</strain>
    </source>
</reference>
<accession>A0A811LM87</accession>
<dbReference type="AlphaFoldDB" id="A0A811LM87"/>
<feature type="coiled-coil region" evidence="1">
    <location>
        <begin position="28"/>
        <end position="73"/>
    </location>
</feature>
<dbReference type="Proteomes" id="UP000614601">
    <property type="component" value="Unassembled WGS sequence"/>
</dbReference>
<name>A0A811LM87_9BILA</name>
<keyword evidence="3" id="KW-1185">Reference proteome</keyword>